<feature type="region of interest" description="Disordered" evidence="6">
    <location>
        <begin position="191"/>
        <end position="223"/>
    </location>
</feature>
<dbReference type="InterPro" id="IPR020617">
    <property type="entry name" value="Thiolase_C"/>
</dbReference>
<dbReference type="InterPro" id="IPR016039">
    <property type="entry name" value="Thiolase-like"/>
</dbReference>
<dbReference type="SUPFAM" id="SSF53901">
    <property type="entry name" value="Thiolase-like"/>
    <property type="match status" value="1"/>
</dbReference>
<evidence type="ECO:0000256" key="3">
    <source>
        <dbReference type="ARBA" id="ARBA00022679"/>
    </source>
</evidence>
<dbReference type="Proteomes" id="UP000028488">
    <property type="component" value="Plasmid pPDG1"/>
</dbReference>
<evidence type="ECO:0000313" key="8">
    <source>
        <dbReference type="EMBL" id="AII10680.1"/>
    </source>
</evidence>
<dbReference type="PIRSF" id="PIRSF000429">
    <property type="entry name" value="Ac-CoA_Ac_transf"/>
    <property type="match status" value="1"/>
</dbReference>
<evidence type="ECO:0000256" key="2">
    <source>
        <dbReference type="ARBA" id="ARBA00012705"/>
    </source>
</evidence>
<evidence type="ECO:0000256" key="5">
    <source>
        <dbReference type="ARBA" id="ARBA00040529"/>
    </source>
</evidence>
<evidence type="ECO:0000259" key="7">
    <source>
        <dbReference type="Pfam" id="PF02803"/>
    </source>
</evidence>
<accession>A0A076EXG3</accession>
<feature type="region of interest" description="Disordered" evidence="6">
    <location>
        <begin position="113"/>
        <end position="140"/>
    </location>
</feature>
<geneLocation type="plasmid" evidence="8 9">
    <name>pPDG1</name>
</geneLocation>
<organism evidence="8 9">
    <name type="scientific">Rhodococcus opacus</name>
    <name type="common">Nocardia opaca</name>
    <dbReference type="NCBI Taxonomy" id="37919"/>
    <lineage>
        <taxon>Bacteria</taxon>
        <taxon>Bacillati</taxon>
        <taxon>Actinomycetota</taxon>
        <taxon>Actinomycetes</taxon>
        <taxon>Mycobacteriales</taxon>
        <taxon>Nocardiaceae</taxon>
        <taxon>Rhodococcus</taxon>
    </lineage>
</organism>
<dbReference type="RefSeq" id="WP_128642768.1">
    <property type="nucleotide sequence ID" value="NZ_CP008948.1"/>
</dbReference>
<keyword evidence="3 8" id="KW-0808">Transferase</keyword>
<evidence type="ECO:0000256" key="1">
    <source>
        <dbReference type="ARBA" id="ARBA00010982"/>
    </source>
</evidence>
<reference evidence="8 9" key="1">
    <citation type="submission" date="2014-07" db="EMBL/GenBank/DDBJ databases">
        <title>Genome Sequence of Rhodococcus opacus Strain R7, a Biodegrader of Mono- and Polycyclic Aromatic Hydrocarbons.</title>
        <authorList>
            <person name="Di Gennaro P."/>
            <person name="Zampolli J."/>
            <person name="Presti I."/>
            <person name="Cappelletti M."/>
            <person name="D'Ursi P."/>
            <person name="Orro A."/>
            <person name="Mezzelani A."/>
            <person name="Milanesi L."/>
        </authorList>
    </citation>
    <scope>NUCLEOTIDE SEQUENCE [LARGE SCALE GENOMIC DNA]</scope>
    <source>
        <strain evidence="8 9">R7</strain>
        <plasmid evidence="8">pPDG1</plasmid>
    </source>
</reference>
<dbReference type="EMBL" id="CP008948">
    <property type="protein sequence ID" value="AII10680.1"/>
    <property type="molecule type" value="Genomic_DNA"/>
</dbReference>
<dbReference type="InterPro" id="IPR002155">
    <property type="entry name" value="Thiolase"/>
</dbReference>
<feature type="compositionally biased region" description="Low complexity" evidence="6">
    <location>
        <begin position="191"/>
        <end position="206"/>
    </location>
</feature>
<dbReference type="PANTHER" id="PTHR18919:SF107">
    <property type="entry name" value="ACETYL-COA ACETYLTRANSFERASE, CYTOSOLIC"/>
    <property type="match status" value="1"/>
</dbReference>
<dbReference type="EC" id="2.3.1.9" evidence="2"/>
<dbReference type="Gene3D" id="3.40.47.10">
    <property type="match status" value="2"/>
</dbReference>
<name>A0A076EXG3_RHOOP</name>
<sequence length="366" mass="39441">MTNEVVIVEAVRSPLTQRQLYGRPHSELTVQRLVDVTVNGLLQRAKIDEDAVTTVVTVGNGAASRRYAESWRTVFDHIDLHEEVSSTAAMKFAIDVINDDPRRVVLVAGAAAAHSRHEPGETPGLPTLRGADLSSITRQRQSDYASASRCRARECALSGDFRREIIPLELHLDHEMTEFIASDELRQVSEPAGALPPAAAPASNGGADHDCRSSHPSAHSARGAGALVLTSSGRADELGLHPRGRLLGAEMLFDTPVTGVSVSKLESVRSYLRSMGVPLDRIDQFEVPEEVAVTPLIWLEQFRLNPYMLNPRGGALAFGHLAELEGIRCLTTMLSALEDTGGTYGLVSTSNVDGSGVLLVECLNNP</sequence>
<dbReference type="PANTHER" id="PTHR18919">
    <property type="entry name" value="ACETYL-COA C-ACYLTRANSFERASE"/>
    <property type="match status" value="1"/>
</dbReference>
<keyword evidence="4" id="KW-0012">Acyltransferase</keyword>
<evidence type="ECO:0000256" key="4">
    <source>
        <dbReference type="ARBA" id="ARBA00023315"/>
    </source>
</evidence>
<feature type="domain" description="Thiolase C-terminal" evidence="7">
    <location>
        <begin position="266"/>
        <end position="357"/>
    </location>
</feature>
<dbReference type="GO" id="GO:0003985">
    <property type="term" value="F:acetyl-CoA C-acetyltransferase activity"/>
    <property type="evidence" value="ECO:0007669"/>
    <property type="project" value="UniProtKB-EC"/>
</dbReference>
<evidence type="ECO:0000256" key="6">
    <source>
        <dbReference type="SAM" id="MobiDB-lite"/>
    </source>
</evidence>
<evidence type="ECO:0000313" key="9">
    <source>
        <dbReference type="Proteomes" id="UP000028488"/>
    </source>
</evidence>
<gene>
    <name evidence="8" type="ORF">EP51_41400</name>
</gene>
<proteinExistence type="inferred from homology"/>
<dbReference type="AlphaFoldDB" id="A0A076EXG3"/>
<keyword evidence="8" id="KW-0614">Plasmid</keyword>
<comment type="similarity">
    <text evidence="1">Belongs to the thiolase-like superfamily. Thiolase family.</text>
</comment>
<dbReference type="Pfam" id="PF02803">
    <property type="entry name" value="Thiolase_C"/>
    <property type="match status" value="1"/>
</dbReference>
<protein>
    <recommendedName>
        <fullName evidence="5">Probable acetyl-CoA acetyltransferase</fullName>
        <ecNumber evidence="2">2.3.1.9</ecNumber>
    </recommendedName>
</protein>